<name>A0AA40G9G4_9HYME</name>
<organism evidence="1 2">
    <name type="scientific">Melipona bicolor</name>
    <dbReference type="NCBI Taxonomy" id="60889"/>
    <lineage>
        <taxon>Eukaryota</taxon>
        <taxon>Metazoa</taxon>
        <taxon>Ecdysozoa</taxon>
        <taxon>Arthropoda</taxon>
        <taxon>Hexapoda</taxon>
        <taxon>Insecta</taxon>
        <taxon>Pterygota</taxon>
        <taxon>Neoptera</taxon>
        <taxon>Endopterygota</taxon>
        <taxon>Hymenoptera</taxon>
        <taxon>Apocrita</taxon>
        <taxon>Aculeata</taxon>
        <taxon>Apoidea</taxon>
        <taxon>Anthophila</taxon>
        <taxon>Apidae</taxon>
        <taxon>Melipona</taxon>
    </lineage>
</organism>
<evidence type="ECO:0000313" key="1">
    <source>
        <dbReference type="EMBL" id="KAK1133588.1"/>
    </source>
</evidence>
<comment type="caution">
    <text evidence="1">The sequence shown here is derived from an EMBL/GenBank/DDBJ whole genome shotgun (WGS) entry which is preliminary data.</text>
</comment>
<accession>A0AA40G9G4</accession>
<gene>
    <name evidence="1" type="ORF">K0M31_011388</name>
</gene>
<reference evidence="1" key="1">
    <citation type="submission" date="2021-10" db="EMBL/GenBank/DDBJ databases">
        <title>Melipona bicolor Genome sequencing and assembly.</title>
        <authorList>
            <person name="Araujo N.S."/>
            <person name="Arias M.C."/>
        </authorList>
    </citation>
    <scope>NUCLEOTIDE SEQUENCE</scope>
    <source>
        <strain evidence="1">USP_2M_L1-L4_2017</strain>
        <tissue evidence="1">Whole body</tissue>
    </source>
</reference>
<protein>
    <submittedName>
        <fullName evidence="1">Uncharacterized protein</fullName>
    </submittedName>
</protein>
<dbReference type="Proteomes" id="UP001177670">
    <property type="component" value="Unassembled WGS sequence"/>
</dbReference>
<sequence length="121" mass="14186">MGKRFEYDRVTRVGKKIFYEKYNQTNNRITGRNSTKTRANLLVDVANWDSTLEESINRNTFQFVSFVRDTVLDWQLAVGFEESNEQISVSNRTIRGNSLIGTSKKRDRKRRKEEFQALITG</sequence>
<dbReference type="EMBL" id="JAHYIQ010000003">
    <property type="protein sequence ID" value="KAK1133588.1"/>
    <property type="molecule type" value="Genomic_DNA"/>
</dbReference>
<evidence type="ECO:0000313" key="2">
    <source>
        <dbReference type="Proteomes" id="UP001177670"/>
    </source>
</evidence>
<proteinExistence type="predicted"/>
<keyword evidence="2" id="KW-1185">Reference proteome</keyword>
<dbReference type="AlphaFoldDB" id="A0AA40G9G4"/>